<dbReference type="VEuPathDB" id="CryptoDB:Cvel_24030"/>
<feature type="region of interest" description="Disordered" evidence="1">
    <location>
        <begin position="96"/>
        <end position="137"/>
    </location>
</feature>
<sequence>MKADGCLDVHDFAAYKKKTGWWSGDSDCQPNYWVSTMSFDQCMSRHVGSQCFRGMEALGMLKSAYQAKMEGLPEGSGERQKYQLLIQQVEFEEKRFAWPEEEETGADAKQKQSESKPSFLNGPFLSGGKAARQLAEV</sequence>
<dbReference type="EMBL" id="CDMZ01001715">
    <property type="protein sequence ID" value="CEM36595.1"/>
    <property type="molecule type" value="Genomic_DNA"/>
</dbReference>
<protein>
    <submittedName>
        <fullName evidence="2">Uncharacterized protein</fullName>
    </submittedName>
</protein>
<gene>
    <name evidence="2" type="ORF">Cvel_24030</name>
</gene>
<reference evidence="2" key="1">
    <citation type="submission" date="2014-11" db="EMBL/GenBank/DDBJ databases">
        <authorList>
            <person name="Otto D Thomas"/>
            <person name="Naeem Raeece"/>
        </authorList>
    </citation>
    <scope>NUCLEOTIDE SEQUENCE</scope>
</reference>
<accession>A0A0G4GZK7</accession>
<organism evidence="2">
    <name type="scientific">Chromera velia CCMP2878</name>
    <dbReference type="NCBI Taxonomy" id="1169474"/>
    <lineage>
        <taxon>Eukaryota</taxon>
        <taxon>Sar</taxon>
        <taxon>Alveolata</taxon>
        <taxon>Colpodellida</taxon>
        <taxon>Chromeraceae</taxon>
        <taxon>Chromera</taxon>
    </lineage>
</organism>
<dbReference type="AlphaFoldDB" id="A0A0G4GZK7"/>
<proteinExistence type="predicted"/>
<evidence type="ECO:0000256" key="1">
    <source>
        <dbReference type="SAM" id="MobiDB-lite"/>
    </source>
</evidence>
<name>A0A0G4GZK7_9ALVE</name>
<evidence type="ECO:0000313" key="2">
    <source>
        <dbReference type="EMBL" id="CEM36595.1"/>
    </source>
</evidence>